<gene>
    <name evidence="4" type="ORF">Hamer_G006818</name>
</gene>
<dbReference type="Pfam" id="PF22422">
    <property type="entry name" value="MGH1-like_GH"/>
    <property type="match status" value="1"/>
</dbReference>
<feature type="domain" description="Glycosyl hydrolase family 63 C-terminal" evidence="2">
    <location>
        <begin position="636"/>
        <end position="866"/>
    </location>
</feature>
<evidence type="ECO:0000259" key="3">
    <source>
        <dbReference type="Pfam" id="PF22422"/>
    </source>
</evidence>
<sequence>MAPGCGGENSDRLTTPHHTTPRKSWFPAEAPAASNTLVMAQHGASSVKQESQGATDAESVRLKEDAARSANWKRWGPYLSERQWGTVREDYSPDGDCWSYLPHDAARSRAYRWGEDGLAGVCDRQARLCLSLALWNTRDPILKERLFGLTGPQGNHGEDVKELYYYLDSSPTHSYMRFLYKYPQQPYPYQDLEHTNAQRTIHQPEYELEDTGALDTGYWDVTVDYAKASPNNLLMEVNVTNRGPSQDTIHVLPTLWQVLIMLWYRNTWVWGCSHEGCGLKPKLEAVGVDSKSGVSMVRGRHESLGEYTWALDQSVTEAALLFTENETNSQLLFGADNNTQYVKDAFHRYVVNGETSAVNPKGRGTKVCGHYVVTLSPGASTTIRTRLWQADEPPASLSSGKPHLLQEKQVFSQAFTSIMQRRKEETDAFYNQHVLSPKLSVEERLVARQALAGLLWSKQFYHYIVKDWLGGDRYQPPPPESRLKGRNGEWGHLYNRDVVSMPDKWEYPWYASWDLAFHMVALALVDQDFAKNQLMMFLREWYMHPNGQIPAYEFALGDVNPPVHAWAVMNVYRGSARRGHRDDAFLARAFHKLSLNFTWWVNRKDPDGRNLFGGGFLGLDNIGVFDRSRPLPVAGQLEQADGTAWMAFFCVVMLDMALTLAEKDPVYEDMASKYFEHFILIVDAINSSGQGRGLWDDEDGFYYDYIRKEDGSSMPLKIRSLVGLAPMFAVLVLVREEMLSLPGFYKRAQWLIKNRPDLASRVTFMSEGGSDKMLLAMPTKDQLLRLLNYLLDEKEFLSPYGIRSLSKVHEESPFVLEIEGKKHEVSYVPGESNTHLFGGNSNWRGPIWFPMNFLIITSLKRYHFFYGEDLKVQCPTGSGNLLTLEEVSVFLARRLVSLFLPGPDGARPCHGENDQYRDDPAWRDLVLFHEFFHSESGRGCGASHQTGWTALVANCLNLALGYSHSGLTCNNTKKN</sequence>
<protein>
    <recommendedName>
        <fullName evidence="6">Glycosyl hydrolase family 63 C-terminal domain-containing protein</fullName>
    </recommendedName>
</protein>
<organism evidence="4 5">
    <name type="scientific">Homarus americanus</name>
    <name type="common">American lobster</name>
    <dbReference type="NCBI Taxonomy" id="6706"/>
    <lineage>
        <taxon>Eukaryota</taxon>
        <taxon>Metazoa</taxon>
        <taxon>Ecdysozoa</taxon>
        <taxon>Arthropoda</taxon>
        <taxon>Crustacea</taxon>
        <taxon>Multicrustacea</taxon>
        <taxon>Malacostraca</taxon>
        <taxon>Eumalacostraca</taxon>
        <taxon>Eucarida</taxon>
        <taxon>Decapoda</taxon>
        <taxon>Pleocyemata</taxon>
        <taxon>Astacidea</taxon>
        <taxon>Nephropoidea</taxon>
        <taxon>Nephropidae</taxon>
        <taxon>Homarus</taxon>
    </lineage>
</organism>
<feature type="compositionally biased region" description="Polar residues" evidence="1">
    <location>
        <begin position="42"/>
        <end position="54"/>
    </location>
</feature>
<accession>A0A8J5TIB1</accession>
<reference evidence="4" key="1">
    <citation type="journal article" date="2021" name="Sci. Adv.">
        <title>The American lobster genome reveals insights on longevity, neural, and immune adaptations.</title>
        <authorList>
            <person name="Polinski J.M."/>
            <person name="Zimin A.V."/>
            <person name="Clark K.F."/>
            <person name="Kohn A.B."/>
            <person name="Sadowski N."/>
            <person name="Timp W."/>
            <person name="Ptitsyn A."/>
            <person name="Khanna P."/>
            <person name="Romanova D.Y."/>
            <person name="Williams P."/>
            <person name="Greenwood S.J."/>
            <person name="Moroz L.L."/>
            <person name="Walt D.R."/>
            <person name="Bodnar A.G."/>
        </authorList>
    </citation>
    <scope>NUCLEOTIDE SEQUENCE</scope>
    <source>
        <strain evidence="4">GMGI-L3</strain>
    </source>
</reference>
<dbReference type="SUPFAM" id="SSF48208">
    <property type="entry name" value="Six-hairpin glycosidases"/>
    <property type="match status" value="1"/>
</dbReference>
<dbReference type="AlphaFoldDB" id="A0A8J5TIB1"/>
<comment type="caution">
    <text evidence="4">The sequence shown here is derived from an EMBL/GenBank/DDBJ whole genome shotgun (WGS) entry which is preliminary data.</text>
</comment>
<dbReference type="Proteomes" id="UP000747542">
    <property type="component" value="Unassembled WGS sequence"/>
</dbReference>
<dbReference type="Gene3D" id="1.50.10.10">
    <property type="match status" value="1"/>
</dbReference>
<dbReference type="PANTHER" id="PTHR10412:SF10">
    <property type="entry name" value="GLYCOSYL HYDROLASE FAMILY 63 C-TERMINAL DOMAIN-CONTAINING PROTEIN"/>
    <property type="match status" value="1"/>
</dbReference>
<dbReference type="InterPro" id="IPR004888">
    <property type="entry name" value="Glycoside_hydrolase_63"/>
</dbReference>
<evidence type="ECO:0000313" key="5">
    <source>
        <dbReference type="Proteomes" id="UP000747542"/>
    </source>
</evidence>
<dbReference type="InterPro" id="IPR012341">
    <property type="entry name" value="6hp_glycosidase-like_sf"/>
</dbReference>
<keyword evidence="5" id="KW-1185">Reference proteome</keyword>
<evidence type="ECO:0008006" key="6">
    <source>
        <dbReference type="Google" id="ProtNLM"/>
    </source>
</evidence>
<dbReference type="GO" id="GO:0004573">
    <property type="term" value="F:Glc3Man9GlcNAc2 oligosaccharide glucosidase activity"/>
    <property type="evidence" value="ECO:0007669"/>
    <property type="project" value="InterPro"/>
</dbReference>
<feature type="region of interest" description="Disordered" evidence="1">
    <location>
        <begin position="1"/>
        <end position="25"/>
    </location>
</feature>
<dbReference type="PANTHER" id="PTHR10412">
    <property type="entry name" value="MANNOSYL-OLIGOSACCHARIDE GLUCOSIDASE"/>
    <property type="match status" value="1"/>
</dbReference>
<feature type="domain" description="Mannosylglycerate hydrolase MGH1-like glycoside hydrolase" evidence="3">
    <location>
        <begin position="507"/>
        <end position="612"/>
    </location>
</feature>
<feature type="region of interest" description="Disordered" evidence="1">
    <location>
        <begin position="42"/>
        <end position="62"/>
    </location>
</feature>
<dbReference type="EMBL" id="JAHLQT010010484">
    <property type="protein sequence ID" value="KAG7172608.1"/>
    <property type="molecule type" value="Genomic_DNA"/>
</dbReference>
<dbReference type="InterPro" id="IPR031335">
    <property type="entry name" value="Glyco_hydro_63_C"/>
</dbReference>
<dbReference type="InterPro" id="IPR008928">
    <property type="entry name" value="6-hairpin_glycosidase_sf"/>
</dbReference>
<dbReference type="InterPro" id="IPR054491">
    <property type="entry name" value="MGH1-like_GH"/>
</dbReference>
<evidence type="ECO:0000313" key="4">
    <source>
        <dbReference type="EMBL" id="KAG7172608.1"/>
    </source>
</evidence>
<dbReference type="Pfam" id="PF03200">
    <property type="entry name" value="Glyco_hydro_63"/>
    <property type="match status" value="1"/>
</dbReference>
<dbReference type="GO" id="GO:0009311">
    <property type="term" value="P:oligosaccharide metabolic process"/>
    <property type="evidence" value="ECO:0007669"/>
    <property type="project" value="InterPro"/>
</dbReference>
<evidence type="ECO:0000256" key="1">
    <source>
        <dbReference type="SAM" id="MobiDB-lite"/>
    </source>
</evidence>
<evidence type="ECO:0000259" key="2">
    <source>
        <dbReference type="Pfam" id="PF03200"/>
    </source>
</evidence>
<name>A0A8J5TIB1_HOMAM</name>
<proteinExistence type="predicted"/>